<dbReference type="SUPFAM" id="SSF55961">
    <property type="entry name" value="Bet v1-like"/>
    <property type="match status" value="1"/>
</dbReference>
<dbReference type="EMBL" id="BIFH01000017">
    <property type="protein sequence ID" value="GCD95340.1"/>
    <property type="molecule type" value="Genomic_DNA"/>
</dbReference>
<dbReference type="InterPro" id="IPR023393">
    <property type="entry name" value="START-like_dom_sf"/>
</dbReference>
<protein>
    <recommendedName>
        <fullName evidence="3">Polyketide cyclase</fullName>
    </recommendedName>
</protein>
<sequence length="131" mass="14532">MPTLSVIAAIDVPAARIWEAVGDFEDPSAWHPWPVDEHTGDERRLRTPDGTTVRERLVEHDAAGHSYRYRALDGLPLSGRLALESIAGGTMCLVVWSVRFESAPAEQLPLLRELEHAVLRPGLRSLREAFG</sequence>
<evidence type="ECO:0000313" key="1">
    <source>
        <dbReference type="EMBL" id="GCD95340.1"/>
    </source>
</evidence>
<dbReference type="PANTHER" id="PTHR39332:SF7">
    <property type="entry name" value="SRPBCC FAMILY PROTEIN"/>
    <property type="match status" value="1"/>
</dbReference>
<accession>A0A401YL72</accession>
<dbReference type="RefSeq" id="WP_126637454.1">
    <property type="nucleotide sequence ID" value="NZ_BIFH01000017.1"/>
</dbReference>
<dbReference type="OrthoDB" id="191189at2"/>
<organism evidence="1 2">
    <name type="scientific">Embleya hyalina</name>
    <dbReference type="NCBI Taxonomy" id="516124"/>
    <lineage>
        <taxon>Bacteria</taxon>
        <taxon>Bacillati</taxon>
        <taxon>Actinomycetota</taxon>
        <taxon>Actinomycetes</taxon>
        <taxon>Kitasatosporales</taxon>
        <taxon>Streptomycetaceae</taxon>
        <taxon>Embleya</taxon>
    </lineage>
</organism>
<evidence type="ECO:0000313" key="2">
    <source>
        <dbReference type="Proteomes" id="UP000286931"/>
    </source>
</evidence>
<dbReference type="PANTHER" id="PTHR39332">
    <property type="entry name" value="BLL4707 PROTEIN"/>
    <property type="match status" value="1"/>
</dbReference>
<gene>
    <name evidence="1" type="ORF">EHYA_03012</name>
</gene>
<dbReference type="AlphaFoldDB" id="A0A401YL72"/>
<keyword evidence="2" id="KW-1185">Reference proteome</keyword>
<reference evidence="1 2" key="1">
    <citation type="submission" date="2018-12" db="EMBL/GenBank/DDBJ databases">
        <title>Draft genome sequence of Embleya hyalina NBRC 13850T.</title>
        <authorList>
            <person name="Komaki H."/>
            <person name="Hosoyama A."/>
            <person name="Kimura A."/>
            <person name="Ichikawa N."/>
            <person name="Tamura T."/>
        </authorList>
    </citation>
    <scope>NUCLEOTIDE SEQUENCE [LARGE SCALE GENOMIC DNA]</scope>
    <source>
        <strain evidence="1 2">NBRC 13850</strain>
    </source>
</reference>
<dbReference type="Gene3D" id="3.30.530.20">
    <property type="match status" value="1"/>
</dbReference>
<dbReference type="InterPro" id="IPR019587">
    <property type="entry name" value="Polyketide_cyclase/dehydratase"/>
</dbReference>
<evidence type="ECO:0008006" key="3">
    <source>
        <dbReference type="Google" id="ProtNLM"/>
    </source>
</evidence>
<comment type="caution">
    <text evidence="1">The sequence shown here is derived from an EMBL/GenBank/DDBJ whole genome shotgun (WGS) entry which is preliminary data.</text>
</comment>
<dbReference type="Pfam" id="PF10604">
    <property type="entry name" value="Polyketide_cyc2"/>
    <property type="match status" value="1"/>
</dbReference>
<name>A0A401YL72_9ACTN</name>
<dbReference type="CDD" id="cd07821">
    <property type="entry name" value="PYR_PYL_RCAR_like"/>
    <property type="match status" value="1"/>
</dbReference>
<proteinExistence type="predicted"/>
<dbReference type="Proteomes" id="UP000286931">
    <property type="component" value="Unassembled WGS sequence"/>
</dbReference>